<dbReference type="Proteomes" id="UP001234297">
    <property type="component" value="Chromosome 5"/>
</dbReference>
<keyword evidence="2" id="KW-1185">Reference proteome</keyword>
<evidence type="ECO:0000313" key="1">
    <source>
        <dbReference type="EMBL" id="KAJ8640301.1"/>
    </source>
</evidence>
<sequence>MAQWWSDDLRIPCSFSTHNSTPPSFCDRLLWYRSRTTTRSRSSVLFWNNSKDLGLEVIVIGDDLTKKIIQVGVARNPPSLELWLRLTSLDSSLGGHLHRRKSSQASRFSSVAEQST</sequence>
<organism evidence="1 2">
    <name type="scientific">Persea americana</name>
    <name type="common">Avocado</name>
    <dbReference type="NCBI Taxonomy" id="3435"/>
    <lineage>
        <taxon>Eukaryota</taxon>
        <taxon>Viridiplantae</taxon>
        <taxon>Streptophyta</taxon>
        <taxon>Embryophyta</taxon>
        <taxon>Tracheophyta</taxon>
        <taxon>Spermatophyta</taxon>
        <taxon>Magnoliopsida</taxon>
        <taxon>Magnoliidae</taxon>
        <taxon>Laurales</taxon>
        <taxon>Lauraceae</taxon>
        <taxon>Persea</taxon>
    </lineage>
</organism>
<proteinExistence type="predicted"/>
<accession>A0ACC2M3F8</accession>
<comment type="caution">
    <text evidence="1">The sequence shown here is derived from an EMBL/GenBank/DDBJ whole genome shotgun (WGS) entry which is preliminary data.</text>
</comment>
<reference evidence="1 2" key="1">
    <citation type="journal article" date="2022" name="Hortic Res">
        <title>A haplotype resolved chromosomal level avocado genome allows analysis of novel avocado genes.</title>
        <authorList>
            <person name="Nath O."/>
            <person name="Fletcher S.J."/>
            <person name="Hayward A."/>
            <person name="Shaw L.M."/>
            <person name="Masouleh A.K."/>
            <person name="Furtado A."/>
            <person name="Henry R.J."/>
            <person name="Mitter N."/>
        </authorList>
    </citation>
    <scope>NUCLEOTIDE SEQUENCE [LARGE SCALE GENOMIC DNA]</scope>
    <source>
        <strain evidence="2">cv. Hass</strain>
    </source>
</reference>
<name>A0ACC2M3F8_PERAE</name>
<evidence type="ECO:0000313" key="2">
    <source>
        <dbReference type="Proteomes" id="UP001234297"/>
    </source>
</evidence>
<protein>
    <submittedName>
        <fullName evidence="1">Uncharacterized protein</fullName>
    </submittedName>
</protein>
<dbReference type="EMBL" id="CM056813">
    <property type="protein sequence ID" value="KAJ8640301.1"/>
    <property type="molecule type" value="Genomic_DNA"/>
</dbReference>
<gene>
    <name evidence="1" type="ORF">MRB53_016995</name>
</gene>